<dbReference type="EMBL" id="CP073041">
    <property type="protein sequence ID" value="UXE61382.1"/>
    <property type="molecule type" value="Genomic_DNA"/>
</dbReference>
<proteinExistence type="predicted"/>
<dbReference type="KEGG" id="wna:KA717_39640"/>
<accession>A0A977KWW4</accession>
<dbReference type="Proteomes" id="UP001065613">
    <property type="component" value="Chromosome"/>
</dbReference>
<organism evidence="1">
    <name type="scientific">Woronichinia naegeliana WA131</name>
    <dbReference type="NCBI Taxonomy" id="2824559"/>
    <lineage>
        <taxon>Bacteria</taxon>
        <taxon>Bacillati</taxon>
        <taxon>Cyanobacteriota</taxon>
        <taxon>Cyanophyceae</taxon>
        <taxon>Synechococcales</taxon>
        <taxon>Coelosphaeriaceae</taxon>
        <taxon>Woronichinia</taxon>
    </lineage>
</organism>
<reference evidence="1" key="1">
    <citation type="submission" date="2021-04" db="EMBL/GenBank/DDBJ databases">
        <title>Genome sequence of Woronichinia naegeliana from Washington state freshwater lake bloom.</title>
        <authorList>
            <person name="Dreher T.W."/>
        </authorList>
    </citation>
    <scope>NUCLEOTIDE SEQUENCE</scope>
    <source>
        <strain evidence="1">WA131</strain>
    </source>
</reference>
<gene>
    <name evidence="1" type="ORF">KA717_39640</name>
</gene>
<sequence length="72" mass="8288">MPLITIQIDTDKITNESNDDEESEAEKVCVIIGQLTLLLNDFVDFDYRNNRKLVDSYSAVFGTYTYTENETD</sequence>
<protein>
    <submittedName>
        <fullName evidence="1">Uncharacterized protein</fullName>
    </submittedName>
</protein>
<dbReference type="AlphaFoldDB" id="A0A977KWW4"/>
<name>A0A977KWW4_9CYAN</name>
<evidence type="ECO:0000313" key="1">
    <source>
        <dbReference type="EMBL" id="UXE61382.1"/>
    </source>
</evidence>